<evidence type="ECO:0000313" key="2">
    <source>
        <dbReference type="WBParaSite" id="PS1159_v2.g8850.t1"/>
    </source>
</evidence>
<proteinExistence type="predicted"/>
<dbReference type="Proteomes" id="UP000887580">
    <property type="component" value="Unplaced"/>
</dbReference>
<protein>
    <submittedName>
        <fullName evidence="2">NADP-dependent oxidoreductase domain-containing protein</fullName>
    </submittedName>
</protein>
<evidence type="ECO:0000313" key="1">
    <source>
        <dbReference type="Proteomes" id="UP000887580"/>
    </source>
</evidence>
<accession>A0AC35GUP4</accession>
<name>A0AC35GUP4_9BILA</name>
<dbReference type="WBParaSite" id="PS1159_v2.g8850.t1">
    <property type="protein sequence ID" value="PS1159_v2.g8850.t1"/>
    <property type="gene ID" value="PS1159_v2.g8850"/>
</dbReference>
<reference evidence="2" key="1">
    <citation type="submission" date="2022-11" db="UniProtKB">
        <authorList>
            <consortium name="WormBaseParasite"/>
        </authorList>
    </citation>
    <scope>IDENTIFICATION</scope>
</reference>
<sequence length="347" mass="39300">MALTGPVPIPKICLRENQKAISIPQKPINEFELSFNHALPMPDSEDAIPLFGLGTWQSKAGELKVVIRAAIEEGYRHFDCAQGYMNQGEVGKAINQAIEDGLVKREELWITTKVWNTFHSYEAATKSIDDTLKEMNLEYLDLVLIHWPMGYEEGGDIFPKTSDGKGMRFSDVDYTETWRALEVARMEGKTRHIGVSNFGIGQIMRLIKMGRPKPQVVQVEVHVYLSQKMMRDYCASEGIALIAYSPLANNSSPFRTPKDPSIFKEQTVTDIAKAHNVTNAQIALRWILNYGIGVIPKSSKTERIKENGEALKVMLSGDDMKKLDKLNKDKRFVDLKKRDGHHPHFPW</sequence>
<organism evidence="1 2">
    <name type="scientific">Panagrolaimus sp. PS1159</name>
    <dbReference type="NCBI Taxonomy" id="55785"/>
    <lineage>
        <taxon>Eukaryota</taxon>
        <taxon>Metazoa</taxon>
        <taxon>Ecdysozoa</taxon>
        <taxon>Nematoda</taxon>
        <taxon>Chromadorea</taxon>
        <taxon>Rhabditida</taxon>
        <taxon>Tylenchina</taxon>
        <taxon>Panagrolaimomorpha</taxon>
        <taxon>Panagrolaimoidea</taxon>
        <taxon>Panagrolaimidae</taxon>
        <taxon>Panagrolaimus</taxon>
    </lineage>
</organism>